<dbReference type="SUPFAM" id="SSF100895">
    <property type="entry name" value="Kazal-type serine protease inhibitors"/>
    <property type="match status" value="1"/>
</dbReference>
<proteinExistence type="predicted"/>
<evidence type="ECO:0000313" key="1">
    <source>
        <dbReference type="EMBL" id="CAD7455232.1"/>
    </source>
</evidence>
<name>A0A7R9FMM4_9NEOP</name>
<organism evidence="1">
    <name type="scientific">Timema tahoe</name>
    <dbReference type="NCBI Taxonomy" id="61484"/>
    <lineage>
        <taxon>Eukaryota</taxon>
        <taxon>Metazoa</taxon>
        <taxon>Ecdysozoa</taxon>
        <taxon>Arthropoda</taxon>
        <taxon>Hexapoda</taxon>
        <taxon>Insecta</taxon>
        <taxon>Pterygota</taxon>
        <taxon>Neoptera</taxon>
        <taxon>Polyneoptera</taxon>
        <taxon>Phasmatodea</taxon>
        <taxon>Timematodea</taxon>
        <taxon>Timematoidea</taxon>
        <taxon>Timematidae</taxon>
        <taxon>Timema</taxon>
    </lineage>
</organism>
<reference evidence="1" key="1">
    <citation type="submission" date="2020-11" db="EMBL/GenBank/DDBJ databases">
        <authorList>
            <person name="Tran Van P."/>
        </authorList>
    </citation>
    <scope>NUCLEOTIDE SEQUENCE</scope>
</reference>
<protein>
    <submittedName>
        <fullName evidence="1">Uncharacterized protein</fullName>
    </submittedName>
</protein>
<dbReference type="AlphaFoldDB" id="A0A7R9FMM4"/>
<sequence length="246" mass="27592">MARPGLEELVCYLVKSVPAGLAAMLVICQLTMVRGGQDSDCGFYCLEDYTPICAQLDKEVATEKTFSNKCFLRLYNCQNKSIIDVDTLHRVNTESIRRLVQCIAMRGSTFEHLLCTNIRLISVLSVGREGGDGYGKFYVKNIGGLGTIESIINGGLSNKNSSKSLYNHLIISQRLFKMRNYLAYKVRQPVSAKQIPFSWVCSLSVATYVKRAMGNLGTDYPVSYINPSHHQIARKIKPSWASFRRQ</sequence>
<dbReference type="Gene3D" id="3.30.60.30">
    <property type="match status" value="1"/>
</dbReference>
<gene>
    <name evidence="1" type="ORF">TTEB3V08_LOCUS3312</name>
</gene>
<dbReference type="EMBL" id="OE000852">
    <property type="protein sequence ID" value="CAD7455232.1"/>
    <property type="molecule type" value="Genomic_DNA"/>
</dbReference>
<accession>A0A7R9FMM4</accession>
<dbReference type="InterPro" id="IPR036058">
    <property type="entry name" value="Kazal_dom_sf"/>
</dbReference>